<organism evidence="5 6">
    <name type="scientific">Gulosibacter chungangensis</name>
    <dbReference type="NCBI Taxonomy" id="979746"/>
    <lineage>
        <taxon>Bacteria</taxon>
        <taxon>Bacillati</taxon>
        <taxon>Actinomycetota</taxon>
        <taxon>Actinomycetes</taxon>
        <taxon>Micrococcales</taxon>
        <taxon>Microbacteriaceae</taxon>
        <taxon>Gulosibacter</taxon>
    </lineage>
</organism>
<dbReference type="PANTHER" id="PTHR19211">
    <property type="entry name" value="ATP-BINDING TRANSPORT PROTEIN-RELATED"/>
    <property type="match status" value="1"/>
</dbReference>
<dbReference type="GO" id="GO:0005524">
    <property type="term" value="F:ATP binding"/>
    <property type="evidence" value="ECO:0007669"/>
    <property type="project" value="UniProtKB-KW"/>
</dbReference>
<dbReference type="PANTHER" id="PTHR19211:SF14">
    <property type="entry name" value="ATP-BINDING CASSETTE SUB-FAMILY F MEMBER 1"/>
    <property type="match status" value="1"/>
</dbReference>
<dbReference type="RefSeq" id="WP_158052822.1">
    <property type="nucleotide sequence ID" value="NZ_WBKB01000007.1"/>
</dbReference>
<feature type="domain" description="ABC transporter" evidence="4">
    <location>
        <begin position="6"/>
        <end position="260"/>
    </location>
</feature>
<evidence type="ECO:0000256" key="2">
    <source>
        <dbReference type="ARBA" id="ARBA00022741"/>
    </source>
</evidence>
<keyword evidence="3 5" id="KW-0067">ATP-binding</keyword>
<dbReference type="FunFam" id="3.40.50.300:FF:000011">
    <property type="entry name" value="Putative ABC transporter ATP-binding component"/>
    <property type="match status" value="1"/>
</dbReference>
<dbReference type="Proteomes" id="UP000433493">
    <property type="component" value="Unassembled WGS sequence"/>
</dbReference>
<dbReference type="PROSITE" id="PS50893">
    <property type="entry name" value="ABC_TRANSPORTER_2"/>
    <property type="match status" value="2"/>
</dbReference>
<accession>A0A7J5B8W8</accession>
<dbReference type="SUPFAM" id="SSF52540">
    <property type="entry name" value="P-loop containing nucleoside triphosphate hydrolases"/>
    <property type="match status" value="2"/>
</dbReference>
<evidence type="ECO:0000259" key="4">
    <source>
        <dbReference type="PROSITE" id="PS50893"/>
    </source>
</evidence>
<dbReference type="SMART" id="SM00382">
    <property type="entry name" value="AAA"/>
    <property type="match status" value="2"/>
</dbReference>
<evidence type="ECO:0000256" key="1">
    <source>
        <dbReference type="ARBA" id="ARBA00022737"/>
    </source>
</evidence>
<keyword evidence="1" id="KW-0677">Repeat</keyword>
<dbReference type="GO" id="GO:0016887">
    <property type="term" value="F:ATP hydrolysis activity"/>
    <property type="evidence" value="ECO:0007669"/>
    <property type="project" value="InterPro"/>
</dbReference>
<evidence type="ECO:0000313" key="6">
    <source>
        <dbReference type="Proteomes" id="UP000433493"/>
    </source>
</evidence>
<dbReference type="EMBL" id="WBKB01000007">
    <property type="protein sequence ID" value="KAB1641871.1"/>
    <property type="molecule type" value="Genomic_DNA"/>
</dbReference>
<sequence length="556" mass="59556">MSAAHLRVDGATVLRGTRRVLEDVSLAVSPGERIGLIGANGSGKSTLLSLISGSLDAQAASGSITVPTTLGSLAQELEHTADDSLSEVIESAVAPLRAIGTRLEEAAAHLADAASPHNSAAEDYEQALLEAEHSGLWELDAQIDSMLTGLGLGGIARSRPVAALSGGQRRRLALAALLLKRPSALVLDEPTNHLDDGAVAFLEQQLLGWTGPVLFASHDRSFLDAVATGIVDLDYSFGPEGPTSGLQQARRYTGGFSDYLVARAADRVRWQRAFEEQQAERRRLEYVIAVDARDVFHTTKPRSETRMAAKFEADRAAKTVGARLRQARNRLAELDRSPVHAPPKLLQFSGFERSGEVSAEQASAMLTRNDPIAVVHGAAVGRRLAPISLEIGPHSRLLIEGANGAGKSTLLSLLSGQLQPEVGTVELHGSVGLLAQYDSWPDLTVTAEQAYRQDLASGDTLPTPWELGLLDEAASRLPLAALSYGQRRRIALARLIADPPDLLLLDEPTNHLALSLAEELEQAIPDYPGAVVIASHDRWLRERWRGEVLQLHPAAS</sequence>
<dbReference type="OrthoDB" id="3239744at2"/>
<evidence type="ECO:0000313" key="5">
    <source>
        <dbReference type="EMBL" id="KAB1641871.1"/>
    </source>
</evidence>
<comment type="caution">
    <text evidence="5">The sequence shown here is derived from an EMBL/GenBank/DDBJ whole genome shotgun (WGS) entry which is preliminary data.</text>
</comment>
<proteinExistence type="predicted"/>
<keyword evidence="6" id="KW-1185">Reference proteome</keyword>
<protein>
    <submittedName>
        <fullName evidence="5">ABC-F family ATP-binding cassette domain-containing protein</fullName>
    </submittedName>
</protein>
<evidence type="ECO:0000256" key="3">
    <source>
        <dbReference type="ARBA" id="ARBA00022840"/>
    </source>
</evidence>
<dbReference type="PROSITE" id="PS00211">
    <property type="entry name" value="ABC_TRANSPORTER_1"/>
    <property type="match status" value="2"/>
</dbReference>
<dbReference type="InterPro" id="IPR003593">
    <property type="entry name" value="AAA+_ATPase"/>
</dbReference>
<gene>
    <name evidence="5" type="ORF">F8O05_11115</name>
</gene>
<keyword evidence="2" id="KW-0547">Nucleotide-binding</keyword>
<dbReference type="Pfam" id="PF00005">
    <property type="entry name" value="ABC_tran"/>
    <property type="match status" value="2"/>
</dbReference>
<dbReference type="InterPro" id="IPR003439">
    <property type="entry name" value="ABC_transporter-like_ATP-bd"/>
</dbReference>
<dbReference type="AlphaFoldDB" id="A0A7J5B8W8"/>
<dbReference type="InterPro" id="IPR050611">
    <property type="entry name" value="ABCF"/>
</dbReference>
<dbReference type="Gene3D" id="3.40.50.300">
    <property type="entry name" value="P-loop containing nucleotide triphosphate hydrolases"/>
    <property type="match status" value="2"/>
</dbReference>
<dbReference type="InterPro" id="IPR017871">
    <property type="entry name" value="ABC_transporter-like_CS"/>
</dbReference>
<name>A0A7J5B8W8_9MICO</name>
<reference evidence="5 6" key="1">
    <citation type="submission" date="2019-09" db="EMBL/GenBank/DDBJ databases">
        <title>Phylogeny of genus Pseudoclavibacter and closely related genus.</title>
        <authorList>
            <person name="Li Y."/>
        </authorList>
    </citation>
    <scope>NUCLEOTIDE SEQUENCE [LARGE SCALE GENOMIC DNA]</scope>
    <source>
        <strain evidence="5 6">KCTC 13959</strain>
    </source>
</reference>
<dbReference type="InterPro" id="IPR027417">
    <property type="entry name" value="P-loop_NTPase"/>
</dbReference>
<feature type="domain" description="ABC transporter" evidence="4">
    <location>
        <begin position="367"/>
        <end position="556"/>
    </location>
</feature>